<dbReference type="GO" id="GO:0005886">
    <property type="term" value="C:plasma membrane"/>
    <property type="evidence" value="ECO:0007669"/>
    <property type="project" value="UniProtKB-SubCell"/>
</dbReference>
<feature type="transmembrane region" description="Helical" evidence="1">
    <location>
        <begin position="21"/>
        <end position="40"/>
    </location>
</feature>
<organism evidence="2 3">
    <name type="scientific">Candidatus Nitrobium versatile</name>
    <dbReference type="NCBI Taxonomy" id="2884831"/>
    <lineage>
        <taxon>Bacteria</taxon>
        <taxon>Pseudomonadati</taxon>
        <taxon>Nitrospirota</taxon>
        <taxon>Nitrospiria</taxon>
        <taxon>Nitrospirales</taxon>
        <taxon>Nitrospiraceae</taxon>
        <taxon>Candidatus Nitrobium</taxon>
    </lineage>
</organism>
<sequence>MNREVPAEYLRFNVTERIQHVIMFVTFLLLSFTGWALKYPEIEHSKWWVSMWGGAKTAGIIHRIAGVTMLLDFVWHVVYLAYMLGTGKMKVRKDTTIIPLPKDVLDAIKNILYFLGLSKKKPQFGRFSYIHKFDYWAVFWGMGIIGLSGLFLAFPVWASQFFPAWSVNWIWEVISIMHSDEALLAIVFILFWHFYNEHLRYDKFPMSMTWITGRIPIEQMKHEHPLEYKLEFGDEKKDR</sequence>
<name>A0A953M2B8_9BACT</name>
<reference evidence="2" key="1">
    <citation type="journal article" date="2021" name="bioRxiv">
        <title>Unraveling nitrogen, sulfur and carbon metabolic pathways and microbial community transcriptional responses to substrate deprivation and toxicity stresses in a bioreactor mimicking anoxic brackish coastal sediment conditions.</title>
        <authorList>
            <person name="Martins P.D."/>
            <person name="Echeveste M.J."/>
            <person name="Arshad A."/>
            <person name="Kurth J."/>
            <person name="Ouboter H."/>
            <person name="Jetten M.S.M."/>
            <person name="Welte C.U."/>
        </authorList>
    </citation>
    <scope>NUCLEOTIDE SEQUENCE</scope>
    <source>
        <strain evidence="2">MAG_39</strain>
    </source>
</reference>
<dbReference type="GO" id="GO:0022904">
    <property type="term" value="P:respiratory electron transport chain"/>
    <property type="evidence" value="ECO:0007669"/>
    <property type="project" value="InterPro"/>
</dbReference>
<dbReference type="SUPFAM" id="SSF81342">
    <property type="entry name" value="Transmembrane di-heme cytochromes"/>
    <property type="match status" value="1"/>
</dbReference>
<dbReference type="EMBL" id="JAIOIV010000125">
    <property type="protein sequence ID" value="MBZ0157667.1"/>
    <property type="molecule type" value="Genomic_DNA"/>
</dbReference>
<dbReference type="Gene3D" id="1.20.950.20">
    <property type="entry name" value="Transmembrane di-heme cytochromes, Chain C"/>
    <property type="match status" value="1"/>
</dbReference>
<comment type="caution">
    <text evidence="2">The sequence shown here is derived from an EMBL/GenBank/DDBJ whole genome shotgun (WGS) entry which is preliminary data.</text>
</comment>
<dbReference type="PANTHER" id="PTHR30485:SF0">
    <property type="entry name" value="NI_FE-HYDROGENASE 1 B-TYPE CYTOCHROME SUBUNIT-RELATED"/>
    <property type="match status" value="1"/>
</dbReference>
<feature type="transmembrane region" description="Helical" evidence="1">
    <location>
        <begin position="135"/>
        <end position="157"/>
    </location>
</feature>
<protein>
    <submittedName>
        <fullName evidence="2">Cytochrome b/b6 domain-containing protein</fullName>
    </submittedName>
</protein>
<dbReference type="GO" id="GO:0020037">
    <property type="term" value="F:heme binding"/>
    <property type="evidence" value="ECO:0007669"/>
    <property type="project" value="TreeGrafter"/>
</dbReference>
<proteinExistence type="predicted"/>
<dbReference type="AlphaFoldDB" id="A0A953M2B8"/>
<keyword evidence="1" id="KW-0472">Membrane</keyword>
<dbReference type="PANTHER" id="PTHR30485">
    <property type="entry name" value="NI/FE-HYDROGENASE 1 B-TYPE CYTOCHROME SUBUNIT"/>
    <property type="match status" value="1"/>
</dbReference>
<accession>A0A953M2B8</accession>
<dbReference type="InterPro" id="IPR016174">
    <property type="entry name" value="Di-haem_cyt_TM"/>
</dbReference>
<evidence type="ECO:0000313" key="3">
    <source>
        <dbReference type="Proteomes" id="UP000705867"/>
    </source>
</evidence>
<evidence type="ECO:0000256" key="1">
    <source>
        <dbReference type="SAM" id="Phobius"/>
    </source>
</evidence>
<keyword evidence="1" id="KW-0812">Transmembrane</keyword>
<dbReference type="Proteomes" id="UP000705867">
    <property type="component" value="Unassembled WGS sequence"/>
</dbReference>
<reference evidence="2" key="2">
    <citation type="submission" date="2021-08" db="EMBL/GenBank/DDBJ databases">
        <authorList>
            <person name="Dalcin Martins P."/>
        </authorList>
    </citation>
    <scope>NUCLEOTIDE SEQUENCE</scope>
    <source>
        <strain evidence="2">MAG_39</strain>
    </source>
</reference>
<dbReference type="GO" id="GO:0009055">
    <property type="term" value="F:electron transfer activity"/>
    <property type="evidence" value="ECO:0007669"/>
    <property type="project" value="InterPro"/>
</dbReference>
<keyword evidence="1" id="KW-1133">Transmembrane helix</keyword>
<feature type="transmembrane region" description="Helical" evidence="1">
    <location>
        <begin position="169"/>
        <end position="195"/>
    </location>
</feature>
<dbReference type="InterPro" id="IPR051542">
    <property type="entry name" value="Hydrogenase_cytochrome"/>
</dbReference>
<evidence type="ECO:0000313" key="2">
    <source>
        <dbReference type="EMBL" id="MBZ0157667.1"/>
    </source>
</evidence>
<feature type="transmembrane region" description="Helical" evidence="1">
    <location>
        <begin position="60"/>
        <end position="82"/>
    </location>
</feature>
<gene>
    <name evidence="2" type="ORF">K8I29_15835</name>
</gene>